<feature type="chain" id="PRO_5038340475" evidence="1">
    <location>
        <begin position="24"/>
        <end position="172"/>
    </location>
</feature>
<name>A0A9D5HAP4_9LILI</name>
<reference evidence="2" key="2">
    <citation type="journal article" date="2022" name="Hortic Res">
        <title>The genome of Dioscorea zingiberensis sheds light on the biosynthesis, origin and evolution of the medicinally important diosgenin saponins.</title>
        <authorList>
            <person name="Li Y."/>
            <person name="Tan C."/>
            <person name="Li Z."/>
            <person name="Guo J."/>
            <person name="Li S."/>
            <person name="Chen X."/>
            <person name="Wang C."/>
            <person name="Dai X."/>
            <person name="Yang H."/>
            <person name="Song W."/>
            <person name="Hou L."/>
            <person name="Xu J."/>
            <person name="Tong Z."/>
            <person name="Xu A."/>
            <person name="Yuan X."/>
            <person name="Wang W."/>
            <person name="Yang Q."/>
            <person name="Chen L."/>
            <person name="Sun Z."/>
            <person name="Wang K."/>
            <person name="Pan B."/>
            <person name="Chen J."/>
            <person name="Bao Y."/>
            <person name="Liu F."/>
            <person name="Qi X."/>
            <person name="Gang D.R."/>
            <person name="Wen J."/>
            <person name="Li J."/>
        </authorList>
    </citation>
    <scope>NUCLEOTIDE SEQUENCE</scope>
    <source>
        <strain evidence="2">Dzin_1.0</strain>
    </source>
</reference>
<evidence type="ECO:0000313" key="3">
    <source>
        <dbReference type="Proteomes" id="UP001085076"/>
    </source>
</evidence>
<accession>A0A9D5HAP4</accession>
<dbReference type="OrthoDB" id="674948at2759"/>
<keyword evidence="3" id="KW-1185">Reference proteome</keyword>
<feature type="signal peptide" evidence="1">
    <location>
        <begin position="1"/>
        <end position="23"/>
    </location>
</feature>
<proteinExistence type="predicted"/>
<reference evidence="2" key="1">
    <citation type="submission" date="2021-03" db="EMBL/GenBank/DDBJ databases">
        <authorList>
            <person name="Li Z."/>
            <person name="Yang C."/>
        </authorList>
    </citation>
    <scope>NUCLEOTIDE SEQUENCE</scope>
    <source>
        <strain evidence="2">Dzin_1.0</strain>
        <tissue evidence="2">Leaf</tissue>
    </source>
</reference>
<dbReference type="EMBL" id="JAGGNH010000006">
    <property type="protein sequence ID" value="KAJ0969589.1"/>
    <property type="molecule type" value="Genomic_DNA"/>
</dbReference>
<keyword evidence="1" id="KW-0732">Signal</keyword>
<sequence>MVSFLCVWCQPLLVCGSLAPVSTQMCSLSHGYGEEAELAYLPDSTMPLIIPAYVGSWREALFNKSSQGSFFSISSWPSNHFLLILTLCSTNPVTNKPPDKDIALYGYGTVAWKDRVLLEWKRKQLLDDAKGLTWRVDTVVVLNVEKGLMGSDFANVSFPISTFAYWKYVSVF</sequence>
<dbReference type="AlphaFoldDB" id="A0A9D5HAP4"/>
<protein>
    <submittedName>
        <fullName evidence="2">Uncharacterized protein</fullName>
    </submittedName>
</protein>
<gene>
    <name evidence="2" type="ORF">J5N97_022466</name>
</gene>
<comment type="caution">
    <text evidence="2">The sequence shown here is derived from an EMBL/GenBank/DDBJ whole genome shotgun (WGS) entry which is preliminary data.</text>
</comment>
<evidence type="ECO:0000256" key="1">
    <source>
        <dbReference type="SAM" id="SignalP"/>
    </source>
</evidence>
<dbReference type="Proteomes" id="UP001085076">
    <property type="component" value="Miscellaneous, Linkage group lg06"/>
</dbReference>
<evidence type="ECO:0000313" key="2">
    <source>
        <dbReference type="EMBL" id="KAJ0969589.1"/>
    </source>
</evidence>
<organism evidence="2 3">
    <name type="scientific">Dioscorea zingiberensis</name>
    <dbReference type="NCBI Taxonomy" id="325984"/>
    <lineage>
        <taxon>Eukaryota</taxon>
        <taxon>Viridiplantae</taxon>
        <taxon>Streptophyta</taxon>
        <taxon>Embryophyta</taxon>
        <taxon>Tracheophyta</taxon>
        <taxon>Spermatophyta</taxon>
        <taxon>Magnoliopsida</taxon>
        <taxon>Liliopsida</taxon>
        <taxon>Dioscoreales</taxon>
        <taxon>Dioscoreaceae</taxon>
        <taxon>Dioscorea</taxon>
    </lineage>
</organism>